<proteinExistence type="predicted"/>
<dbReference type="Pfam" id="PF17111">
    <property type="entry name" value="PigL_N"/>
    <property type="match status" value="1"/>
</dbReference>
<evidence type="ECO:0000259" key="1">
    <source>
        <dbReference type="Pfam" id="PF17111"/>
    </source>
</evidence>
<reference evidence="2 3" key="1">
    <citation type="submission" date="2023-01" db="EMBL/GenBank/DDBJ databases">
        <title>Analysis of 21 Apiospora genomes using comparative genomics revels a genus with tremendous synthesis potential of carbohydrate active enzymes and secondary metabolites.</title>
        <authorList>
            <person name="Sorensen T."/>
        </authorList>
    </citation>
    <scope>NUCLEOTIDE SEQUENCE [LARGE SCALE GENOMIC DNA]</scope>
    <source>
        <strain evidence="2 3">CBS 117206</strain>
    </source>
</reference>
<gene>
    <name evidence="2" type="ORF">PG999_004428</name>
</gene>
<organism evidence="2 3">
    <name type="scientific">Apiospora kogelbergensis</name>
    <dbReference type="NCBI Taxonomy" id="1337665"/>
    <lineage>
        <taxon>Eukaryota</taxon>
        <taxon>Fungi</taxon>
        <taxon>Dikarya</taxon>
        <taxon>Ascomycota</taxon>
        <taxon>Pezizomycotina</taxon>
        <taxon>Sordariomycetes</taxon>
        <taxon>Xylariomycetidae</taxon>
        <taxon>Amphisphaeriales</taxon>
        <taxon>Apiosporaceae</taxon>
        <taxon>Apiospora</taxon>
    </lineage>
</organism>
<feature type="domain" description="Azaphilone pigments biosynthesis cluster protein L N-terminal" evidence="1">
    <location>
        <begin position="1"/>
        <end position="165"/>
    </location>
</feature>
<evidence type="ECO:0000313" key="3">
    <source>
        <dbReference type="Proteomes" id="UP001392437"/>
    </source>
</evidence>
<dbReference type="EMBL" id="JAQQWP010000004">
    <property type="protein sequence ID" value="KAK8120308.1"/>
    <property type="molecule type" value="Genomic_DNA"/>
</dbReference>
<evidence type="ECO:0000313" key="2">
    <source>
        <dbReference type="EMBL" id="KAK8120308.1"/>
    </source>
</evidence>
<protein>
    <recommendedName>
        <fullName evidence="1">Azaphilone pigments biosynthesis cluster protein L N-terminal domain-containing protein</fullName>
    </recommendedName>
</protein>
<dbReference type="Proteomes" id="UP001392437">
    <property type="component" value="Unassembled WGS sequence"/>
</dbReference>
<dbReference type="InterPro" id="IPR031348">
    <property type="entry name" value="PigL_N"/>
</dbReference>
<accession>A0AAW0QZB3</accession>
<comment type="caution">
    <text evidence="2">The sequence shown here is derived from an EMBL/GenBank/DDBJ whole genome shotgun (WGS) entry which is preliminary data.</text>
</comment>
<keyword evidence="3" id="KW-1185">Reference proteome</keyword>
<dbReference type="AlphaFoldDB" id="A0AAW0QZB3"/>
<name>A0AAW0QZB3_9PEZI</name>
<sequence length="280" mass="29818">MDPLSVTASVIAVAGLATQSAKAVYKLIDGLVEAPQTIANSKALIAGTQNSLGTLTGTLTTSPNMQARFGSVLRSINIDQTLTFTQKLCDQFNTTIAKCTRHSTDSRLSNRDRLLVNLHESQIVQFNNQISGCQKTISLVIETVTLIVSHSTSDDVQGLSARFQAQEQALSTLATELSKKSTTPEGDTTVPNTMGGNEQASLERFATLQQACEATLEATQAARTGQSFGDMQIDQSLAMQGIVGEAQKGVNQSFGKLSAQNNSRGFQGQMDAASFSRMFG</sequence>